<sequence length="352" mass="41202">MNHTAVNANANATFVIVCRNNDIAGVVASIQQVEDRFNRGKGYPWVLLNEEPFTEDFQRRIKILTSAPVHFGLIPSWQWYQPDWIDEKRAELSRKKMARQRIIYGGAYRNMCRYNSGFFYKHDLLKQFRYYWRPDVKFFCDITYDPFKFMQENNKVYSFTISLKEIGKTIETLWDAVKEFVTDYPEYVANENGMQFLSNDGGKSFNLCHYWSNFEIADLDFWRGEAYEAFFAHLEAKGGFYYERWGDAPVHSIAASLFARKDQVHFFSDIGYQHDDFAHCPRGNEWKRGRCACDPVSSFDYGKDSCLVRFERMFGPEDDRHLKLRTSKAGLNELEEIEARIPNDVKGVAASS</sequence>
<dbReference type="STRING" id="1884261.A0A5C3QH73"/>
<dbReference type="PANTHER" id="PTHR31121">
    <property type="entry name" value="ALPHA-1,2 MANNOSYLTRANSFERASE KTR1"/>
    <property type="match status" value="1"/>
</dbReference>
<dbReference type="GO" id="GO:0000032">
    <property type="term" value="P:cell wall mannoprotein biosynthetic process"/>
    <property type="evidence" value="ECO:0007669"/>
    <property type="project" value="TreeGrafter"/>
</dbReference>
<gene>
    <name evidence="4" type="ORF">BDV98DRAFT_508351</name>
</gene>
<dbReference type="Pfam" id="PF01793">
    <property type="entry name" value="Glyco_transf_15"/>
    <property type="match status" value="1"/>
</dbReference>
<proteinExistence type="inferred from homology"/>
<dbReference type="Proteomes" id="UP000305067">
    <property type="component" value="Unassembled WGS sequence"/>
</dbReference>
<dbReference type="InterPro" id="IPR002685">
    <property type="entry name" value="Glyco_trans_15"/>
</dbReference>
<accession>A0A5C3QH73</accession>
<evidence type="ECO:0000256" key="2">
    <source>
        <dbReference type="ARBA" id="ARBA00022679"/>
    </source>
</evidence>
<dbReference type="PIRSF" id="PIRSF018153">
    <property type="entry name" value="Glyco_trans_15"/>
    <property type="match status" value="1"/>
</dbReference>
<dbReference type="GO" id="GO:0000026">
    <property type="term" value="F:alpha-1,2-mannosyltransferase activity"/>
    <property type="evidence" value="ECO:0007669"/>
    <property type="project" value="TreeGrafter"/>
</dbReference>
<evidence type="ECO:0000256" key="3">
    <source>
        <dbReference type="PIRSR" id="PIRSR018153-1"/>
    </source>
</evidence>
<dbReference type="AlphaFoldDB" id="A0A5C3QH73"/>
<dbReference type="OrthoDB" id="439943at2759"/>
<keyword evidence="2 4" id="KW-0808">Transferase</keyword>
<dbReference type="FunFam" id="3.90.550.10:FF:000051">
    <property type="entry name" value="Alpha-1,2-mannosyltransferase (Ktr4)"/>
    <property type="match status" value="1"/>
</dbReference>
<name>A0A5C3QH73_9AGAR</name>
<evidence type="ECO:0000313" key="5">
    <source>
        <dbReference type="Proteomes" id="UP000305067"/>
    </source>
</evidence>
<dbReference type="PANTHER" id="PTHR31121:SF6">
    <property type="entry name" value="ALPHA-1,2 MANNOSYLTRANSFERASE KTR1"/>
    <property type="match status" value="1"/>
</dbReference>
<dbReference type="Gene3D" id="3.90.550.10">
    <property type="entry name" value="Spore Coat Polysaccharide Biosynthesis Protein SpsA, Chain A"/>
    <property type="match status" value="1"/>
</dbReference>
<evidence type="ECO:0000313" key="4">
    <source>
        <dbReference type="EMBL" id="TFL00827.1"/>
    </source>
</evidence>
<dbReference type="GO" id="GO:0005794">
    <property type="term" value="C:Golgi apparatus"/>
    <property type="evidence" value="ECO:0007669"/>
    <property type="project" value="TreeGrafter"/>
</dbReference>
<reference evidence="4 5" key="1">
    <citation type="journal article" date="2019" name="Nat. Ecol. Evol.">
        <title>Megaphylogeny resolves global patterns of mushroom evolution.</title>
        <authorList>
            <person name="Varga T."/>
            <person name="Krizsan K."/>
            <person name="Foldi C."/>
            <person name="Dima B."/>
            <person name="Sanchez-Garcia M."/>
            <person name="Sanchez-Ramirez S."/>
            <person name="Szollosi G.J."/>
            <person name="Szarkandi J.G."/>
            <person name="Papp V."/>
            <person name="Albert L."/>
            <person name="Andreopoulos W."/>
            <person name="Angelini C."/>
            <person name="Antonin V."/>
            <person name="Barry K.W."/>
            <person name="Bougher N.L."/>
            <person name="Buchanan P."/>
            <person name="Buyck B."/>
            <person name="Bense V."/>
            <person name="Catcheside P."/>
            <person name="Chovatia M."/>
            <person name="Cooper J."/>
            <person name="Damon W."/>
            <person name="Desjardin D."/>
            <person name="Finy P."/>
            <person name="Geml J."/>
            <person name="Haridas S."/>
            <person name="Hughes K."/>
            <person name="Justo A."/>
            <person name="Karasinski D."/>
            <person name="Kautmanova I."/>
            <person name="Kiss B."/>
            <person name="Kocsube S."/>
            <person name="Kotiranta H."/>
            <person name="LaButti K.M."/>
            <person name="Lechner B.E."/>
            <person name="Liimatainen K."/>
            <person name="Lipzen A."/>
            <person name="Lukacs Z."/>
            <person name="Mihaltcheva S."/>
            <person name="Morgado L.N."/>
            <person name="Niskanen T."/>
            <person name="Noordeloos M.E."/>
            <person name="Ohm R.A."/>
            <person name="Ortiz-Santana B."/>
            <person name="Ovrebo C."/>
            <person name="Racz N."/>
            <person name="Riley R."/>
            <person name="Savchenko A."/>
            <person name="Shiryaev A."/>
            <person name="Soop K."/>
            <person name="Spirin V."/>
            <person name="Szebenyi C."/>
            <person name="Tomsovsky M."/>
            <person name="Tulloss R.E."/>
            <person name="Uehling J."/>
            <person name="Grigoriev I.V."/>
            <person name="Vagvolgyi C."/>
            <person name="Papp T."/>
            <person name="Martin F.M."/>
            <person name="Miettinen O."/>
            <person name="Hibbett D.S."/>
            <person name="Nagy L.G."/>
        </authorList>
    </citation>
    <scope>NUCLEOTIDE SEQUENCE [LARGE SCALE GENOMIC DNA]</scope>
    <source>
        <strain evidence="4 5">CBS 309.79</strain>
    </source>
</reference>
<keyword evidence="5" id="KW-1185">Reference proteome</keyword>
<organism evidence="4 5">
    <name type="scientific">Pterulicium gracile</name>
    <dbReference type="NCBI Taxonomy" id="1884261"/>
    <lineage>
        <taxon>Eukaryota</taxon>
        <taxon>Fungi</taxon>
        <taxon>Dikarya</taxon>
        <taxon>Basidiomycota</taxon>
        <taxon>Agaricomycotina</taxon>
        <taxon>Agaricomycetes</taxon>
        <taxon>Agaricomycetidae</taxon>
        <taxon>Agaricales</taxon>
        <taxon>Pleurotineae</taxon>
        <taxon>Pterulaceae</taxon>
        <taxon>Pterulicium</taxon>
    </lineage>
</organism>
<dbReference type="GO" id="GO:0016020">
    <property type="term" value="C:membrane"/>
    <property type="evidence" value="ECO:0007669"/>
    <property type="project" value="InterPro"/>
</dbReference>
<dbReference type="EMBL" id="ML178827">
    <property type="protein sequence ID" value="TFL00827.1"/>
    <property type="molecule type" value="Genomic_DNA"/>
</dbReference>
<comment type="similarity">
    <text evidence="1">Belongs to the glycosyltransferase 15 family.</text>
</comment>
<evidence type="ECO:0000256" key="1">
    <source>
        <dbReference type="ARBA" id="ARBA00007677"/>
    </source>
</evidence>
<dbReference type="SUPFAM" id="SSF53448">
    <property type="entry name" value="Nucleotide-diphospho-sugar transferases"/>
    <property type="match status" value="1"/>
</dbReference>
<dbReference type="InterPro" id="IPR029044">
    <property type="entry name" value="Nucleotide-diphossugar_trans"/>
</dbReference>
<feature type="active site" description="Nucleophile" evidence="3">
    <location>
        <position position="215"/>
    </location>
</feature>
<dbReference type="GO" id="GO:0006487">
    <property type="term" value="P:protein N-linked glycosylation"/>
    <property type="evidence" value="ECO:0007669"/>
    <property type="project" value="TreeGrafter"/>
</dbReference>
<protein>
    <submittedName>
        <fullName evidence="4">Glycosyltransferase family 15 protein</fullName>
    </submittedName>
</protein>